<sequence>MGAEIIPNAYTPPNTSEPSQGVFEGIRAMLRTHLREVYPLVYLDDASLVSWGSPHMAPELRAHALFQLSTSPEAFRVRMLGTDKRRVLMILGGACNVYRSAPAVLEPFTAQRDPTLNALAWLGLPPTAHPSLTDELASILRMPKDTVQHALLAIPRQENLRDCLRTDPVTMFSSLAVAGVIFGLTLKNQDSRAV</sequence>
<name>A0ABP9VDI8_9DEIO</name>
<evidence type="ECO:0000313" key="2">
    <source>
        <dbReference type="Proteomes" id="UP001458946"/>
    </source>
</evidence>
<protein>
    <submittedName>
        <fullName evidence="1">Uncharacterized protein</fullName>
    </submittedName>
</protein>
<organism evidence="1 2">
    <name type="scientific">Deinococcus xinjiangensis</name>
    <dbReference type="NCBI Taxonomy" id="457454"/>
    <lineage>
        <taxon>Bacteria</taxon>
        <taxon>Thermotogati</taxon>
        <taxon>Deinococcota</taxon>
        <taxon>Deinococci</taxon>
        <taxon>Deinococcales</taxon>
        <taxon>Deinococcaceae</taxon>
        <taxon>Deinococcus</taxon>
    </lineage>
</organism>
<accession>A0ABP9VDI8</accession>
<evidence type="ECO:0000313" key="1">
    <source>
        <dbReference type="EMBL" id="GAA5503308.1"/>
    </source>
</evidence>
<dbReference type="Proteomes" id="UP001458946">
    <property type="component" value="Unassembled WGS sequence"/>
</dbReference>
<dbReference type="EMBL" id="BAABRN010000045">
    <property type="protein sequence ID" value="GAA5503308.1"/>
    <property type="molecule type" value="Genomic_DNA"/>
</dbReference>
<comment type="caution">
    <text evidence="1">The sequence shown here is derived from an EMBL/GenBank/DDBJ whole genome shotgun (WGS) entry which is preliminary data.</text>
</comment>
<proteinExistence type="predicted"/>
<gene>
    <name evidence="1" type="ORF">Dxin01_03063</name>
</gene>
<reference evidence="1 2" key="1">
    <citation type="submission" date="2024-02" db="EMBL/GenBank/DDBJ databases">
        <title>Deinococcus xinjiangensis NBRC 107630.</title>
        <authorList>
            <person name="Ichikawa N."/>
            <person name="Katano-Makiyama Y."/>
            <person name="Hidaka K."/>
        </authorList>
    </citation>
    <scope>NUCLEOTIDE SEQUENCE [LARGE SCALE GENOMIC DNA]</scope>
    <source>
        <strain evidence="1 2">NBRC 107630</strain>
    </source>
</reference>
<dbReference type="RefSeq" id="WP_353543279.1">
    <property type="nucleotide sequence ID" value="NZ_BAABRN010000045.1"/>
</dbReference>
<keyword evidence="2" id="KW-1185">Reference proteome</keyword>